<evidence type="ECO:0000256" key="1">
    <source>
        <dbReference type="ARBA" id="ARBA00006738"/>
    </source>
</evidence>
<comment type="similarity">
    <text evidence="1 2">Belongs to the UPF0102 family.</text>
</comment>
<dbReference type="InterPro" id="IPR011856">
    <property type="entry name" value="tRNA_endonuc-like_dom_sf"/>
</dbReference>
<dbReference type="NCBIfam" id="TIGR00252">
    <property type="entry name" value="YraN family protein"/>
    <property type="match status" value="1"/>
</dbReference>
<dbReference type="InterPro" id="IPR003509">
    <property type="entry name" value="UPF0102_YraN-like"/>
</dbReference>
<protein>
    <recommendedName>
        <fullName evidence="2">UPF0102 protein ENV54_09240</fullName>
    </recommendedName>
</protein>
<accession>A0A7C4AST3</accession>
<evidence type="ECO:0000256" key="2">
    <source>
        <dbReference type="HAMAP-Rule" id="MF_00048"/>
    </source>
</evidence>
<evidence type="ECO:0000313" key="3">
    <source>
        <dbReference type="EMBL" id="HGH61467.1"/>
    </source>
</evidence>
<dbReference type="SUPFAM" id="SSF52980">
    <property type="entry name" value="Restriction endonuclease-like"/>
    <property type="match status" value="1"/>
</dbReference>
<dbReference type="NCBIfam" id="NF009150">
    <property type="entry name" value="PRK12497.1-3"/>
    <property type="match status" value="1"/>
</dbReference>
<gene>
    <name evidence="3" type="ORF">ENV54_09240</name>
</gene>
<dbReference type="Pfam" id="PF02021">
    <property type="entry name" value="UPF0102"/>
    <property type="match status" value="1"/>
</dbReference>
<reference evidence="3" key="1">
    <citation type="journal article" date="2020" name="mSystems">
        <title>Genome- and Community-Level Interaction Insights into Carbon Utilization and Element Cycling Functions of Hydrothermarchaeota in Hydrothermal Sediment.</title>
        <authorList>
            <person name="Zhou Z."/>
            <person name="Liu Y."/>
            <person name="Xu W."/>
            <person name="Pan J."/>
            <person name="Luo Z.H."/>
            <person name="Li M."/>
        </authorList>
    </citation>
    <scope>NUCLEOTIDE SEQUENCE [LARGE SCALE GENOMIC DNA]</scope>
    <source>
        <strain evidence="3">SpSt-769</strain>
    </source>
</reference>
<organism evidence="3">
    <name type="scientific">Desulfomonile tiedjei</name>
    <dbReference type="NCBI Taxonomy" id="2358"/>
    <lineage>
        <taxon>Bacteria</taxon>
        <taxon>Pseudomonadati</taxon>
        <taxon>Thermodesulfobacteriota</taxon>
        <taxon>Desulfomonilia</taxon>
        <taxon>Desulfomonilales</taxon>
        <taxon>Desulfomonilaceae</taxon>
        <taxon>Desulfomonile</taxon>
    </lineage>
</organism>
<proteinExistence type="inferred from homology"/>
<dbReference type="EMBL" id="DTGT01000293">
    <property type="protein sequence ID" value="HGH61467.1"/>
    <property type="molecule type" value="Genomic_DNA"/>
</dbReference>
<dbReference type="PANTHER" id="PTHR34039:SF1">
    <property type="entry name" value="UPF0102 PROTEIN YRAN"/>
    <property type="match status" value="1"/>
</dbReference>
<sequence length="110" mass="12695">MRAEDVAVRHLEKLGYDVIERNFLCKVGEIDLIARHQDTLVFVEVRSRHGKEAVDPIYSVDVRKQKKLIKTAQFYLTSRFSEYPVCRFDVVIVTLGNPPDIVVLQDAFSE</sequence>
<dbReference type="HAMAP" id="MF_00048">
    <property type="entry name" value="UPF0102"/>
    <property type="match status" value="1"/>
</dbReference>
<name>A0A7C4AST3_9BACT</name>
<dbReference type="GO" id="GO:0003676">
    <property type="term" value="F:nucleic acid binding"/>
    <property type="evidence" value="ECO:0007669"/>
    <property type="project" value="InterPro"/>
</dbReference>
<dbReference type="Gene3D" id="3.40.1350.10">
    <property type="match status" value="1"/>
</dbReference>
<dbReference type="PANTHER" id="PTHR34039">
    <property type="entry name" value="UPF0102 PROTEIN YRAN"/>
    <property type="match status" value="1"/>
</dbReference>
<dbReference type="AlphaFoldDB" id="A0A7C4AST3"/>
<comment type="caution">
    <text evidence="3">The sequence shown here is derived from an EMBL/GenBank/DDBJ whole genome shotgun (WGS) entry which is preliminary data.</text>
</comment>
<dbReference type="InterPro" id="IPR011335">
    <property type="entry name" value="Restrct_endonuc-II-like"/>
</dbReference>
<dbReference type="CDD" id="cd20736">
    <property type="entry name" value="PoNe_Nuclease"/>
    <property type="match status" value="1"/>
</dbReference>